<dbReference type="InterPro" id="IPR050428">
    <property type="entry name" value="TCS_sensor_his_kinase"/>
</dbReference>
<keyword evidence="10 11" id="KW-0472">Membrane</keyword>
<evidence type="ECO:0000259" key="13">
    <source>
        <dbReference type="PROSITE" id="PS50885"/>
    </source>
</evidence>
<dbReference type="CDD" id="cd06225">
    <property type="entry name" value="HAMP"/>
    <property type="match status" value="1"/>
</dbReference>
<evidence type="ECO:0000256" key="9">
    <source>
        <dbReference type="ARBA" id="ARBA00023012"/>
    </source>
</evidence>
<evidence type="ECO:0000256" key="8">
    <source>
        <dbReference type="ARBA" id="ARBA00022989"/>
    </source>
</evidence>
<evidence type="ECO:0000256" key="3">
    <source>
        <dbReference type="ARBA" id="ARBA00012438"/>
    </source>
</evidence>
<proteinExistence type="predicted"/>
<dbReference type="RefSeq" id="WP_183338467.1">
    <property type="nucleotide sequence ID" value="NZ_JACHNU010000001.1"/>
</dbReference>
<dbReference type="PANTHER" id="PTHR45436:SF5">
    <property type="entry name" value="SENSOR HISTIDINE KINASE TRCS"/>
    <property type="match status" value="1"/>
</dbReference>
<dbReference type="Gene3D" id="6.10.340.10">
    <property type="match status" value="1"/>
</dbReference>
<evidence type="ECO:0000259" key="12">
    <source>
        <dbReference type="PROSITE" id="PS50109"/>
    </source>
</evidence>
<keyword evidence="8 11" id="KW-1133">Transmembrane helix</keyword>
<reference evidence="14 15" key="1">
    <citation type="submission" date="2020-08" db="EMBL/GenBank/DDBJ databases">
        <title>Genomic Encyclopedia of Archaeal and Bacterial Type Strains, Phase II (KMG-II): from individual species to whole genera.</title>
        <authorList>
            <person name="Goeker M."/>
        </authorList>
    </citation>
    <scope>NUCLEOTIDE SEQUENCE [LARGE SCALE GENOMIC DNA]</scope>
    <source>
        <strain evidence="14 15">DSM 23288</strain>
    </source>
</reference>
<keyword evidence="9" id="KW-0902">Two-component regulatory system</keyword>
<dbReference type="Gene3D" id="1.10.287.130">
    <property type="match status" value="1"/>
</dbReference>
<dbReference type="InterPro" id="IPR004358">
    <property type="entry name" value="Sig_transdc_His_kin-like_C"/>
</dbReference>
<evidence type="ECO:0000256" key="5">
    <source>
        <dbReference type="ARBA" id="ARBA00022679"/>
    </source>
</evidence>
<comment type="subcellular location">
    <subcellularLocation>
        <location evidence="2">Cell membrane</location>
    </subcellularLocation>
</comment>
<dbReference type="PROSITE" id="PS50109">
    <property type="entry name" value="HIS_KIN"/>
    <property type="match status" value="1"/>
</dbReference>
<feature type="domain" description="HAMP" evidence="13">
    <location>
        <begin position="219"/>
        <end position="272"/>
    </location>
</feature>
<dbReference type="EC" id="2.7.13.3" evidence="3"/>
<accession>A0A840I7I9</accession>
<dbReference type="CDD" id="cd00075">
    <property type="entry name" value="HATPase"/>
    <property type="match status" value="1"/>
</dbReference>
<dbReference type="Pfam" id="PF02518">
    <property type="entry name" value="HATPase_c"/>
    <property type="match status" value="1"/>
</dbReference>
<dbReference type="Proteomes" id="UP000585272">
    <property type="component" value="Unassembled WGS sequence"/>
</dbReference>
<dbReference type="Pfam" id="PF00512">
    <property type="entry name" value="HisKA"/>
    <property type="match status" value="1"/>
</dbReference>
<dbReference type="GO" id="GO:0005886">
    <property type="term" value="C:plasma membrane"/>
    <property type="evidence" value="ECO:0007669"/>
    <property type="project" value="UniProtKB-SubCell"/>
</dbReference>
<dbReference type="InterPro" id="IPR003660">
    <property type="entry name" value="HAMP_dom"/>
</dbReference>
<dbReference type="EMBL" id="JACHNU010000001">
    <property type="protein sequence ID" value="MBB4660827.1"/>
    <property type="molecule type" value="Genomic_DNA"/>
</dbReference>
<keyword evidence="15" id="KW-1185">Reference proteome</keyword>
<dbReference type="SMART" id="SM00304">
    <property type="entry name" value="HAMP"/>
    <property type="match status" value="1"/>
</dbReference>
<evidence type="ECO:0000313" key="15">
    <source>
        <dbReference type="Proteomes" id="UP000585272"/>
    </source>
</evidence>
<sequence length="484" mass="50134">MSFRRRVVVLVAAAVATAIVGASALVYVVMRSELYGQLDDRLRTQAPRALFVSARAALPPFGKTAAWRADPRLSVLGAGALPTLGAIGGERATARDGTLPARRLKIVVPGELGASDVVAQLVTRSGDVLGPSEAAARLPIDERTAAVAAGRADAFFSDATVDGVEVRMLTTRAPNGGALAVAASRSEVDDALRRLLAILAGVSGAGIAAAAGLGVLVSRRALRPVVHLTAATEHVAATQDLSRRIEVAGDDELARMARSFNTMLAALDGARAAQRQLVADASHELRTPLTAVRTSIEALAGAPDLPSAERARVLEATRVQLEDLSLLIGDLIDLARPAAPVAEVEEVRLDLLVAEAIERARRHAPAASFRLDARASVVRAVPGRLHRAVGNLLDNAVKHGGADGVVDVRVRDGAVSVRDHGAGIAPEDLPHVFDRFWRAPKARGLPGAGLGLAIVRQVAEAHGGTVRAEAAAGGGARLVLSLPS</sequence>
<evidence type="ECO:0000256" key="2">
    <source>
        <dbReference type="ARBA" id="ARBA00004236"/>
    </source>
</evidence>
<organism evidence="14 15">
    <name type="scientific">Conexibacter arvalis</name>
    <dbReference type="NCBI Taxonomy" id="912552"/>
    <lineage>
        <taxon>Bacteria</taxon>
        <taxon>Bacillati</taxon>
        <taxon>Actinomycetota</taxon>
        <taxon>Thermoleophilia</taxon>
        <taxon>Solirubrobacterales</taxon>
        <taxon>Conexibacteraceae</taxon>
        <taxon>Conexibacter</taxon>
    </lineage>
</organism>
<evidence type="ECO:0000313" key="14">
    <source>
        <dbReference type="EMBL" id="MBB4660827.1"/>
    </source>
</evidence>
<dbReference type="InterPro" id="IPR036890">
    <property type="entry name" value="HATPase_C_sf"/>
</dbReference>
<dbReference type="PANTHER" id="PTHR45436">
    <property type="entry name" value="SENSOR HISTIDINE KINASE YKOH"/>
    <property type="match status" value="1"/>
</dbReference>
<evidence type="ECO:0000256" key="11">
    <source>
        <dbReference type="SAM" id="Phobius"/>
    </source>
</evidence>
<dbReference type="InterPro" id="IPR005467">
    <property type="entry name" value="His_kinase_dom"/>
</dbReference>
<dbReference type="Gene3D" id="3.30.565.10">
    <property type="entry name" value="Histidine kinase-like ATPase, C-terminal domain"/>
    <property type="match status" value="1"/>
</dbReference>
<dbReference type="SUPFAM" id="SSF158472">
    <property type="entry name" value="HAMP domain-like"/>
    <property type="match status" value="1"/>
</dbReference>
<keyword evidence="4" id="KW-0597">Phosphoprotein</keyword>
<dbReference type="PRINTS" id="PR00344">
    <property type="entry name" value="BCTRLSENSOR"/>
</dbReference>
<evidence type="ECO:0000256" key="10">
    <source>
        <dbReference type="ARBA" id="ARBA00023136"/>
    </source>
</evidence>
<dbReference type="Pfam" id="PF00672">
    <property type="entry name" value="HAMP"/>
    <property type="match status" value="1"/>
</dbReference>
<dbReference type="AlphaFoldDB" id="A0A840I7I9"/>
<comment type="caution">
    <text evidence="14">The sequence shown here is derived from an EMBL/GenBank/DDBJ whole genome shotgun (WGS) entry which is preliminary data.</text>
</comment>
<protein>
    <recommendedName>
        <fullName evidence="3">histidine kinase</fullName>
        <ecNumber evidence="3">2.7.13.3</ecNumber>
    </recommendedName>
</protein>
<dbReference type="SMART" id="SM00388">
    <property type="entry name" value="HisKA"/>
    <property type="match status" value="1"/>
</dbReference>
<dbReference type="SUPFAM" id="SSF47384">
    <property type="entry name" value="Homodimeric domain of signal transducing histidine kinase"/>
    <property type="match status" value="1"/>
</dbReference>
<feature type="domain" description="Histidine kinase" evidence="12">
    <location>
        <begin position="280"/>
        <end position="484"/>
    </location>
</feature>
<dbReference type="SMART" id="SM00387">
    <property type="entry name" value="HATPase_c"/>
    <property type="match status" value="1"/>
</dbReference>
<dbReference type="InterPro" id="IPR003594">
    <property type="entry name" value="HATPase_dom"/>
</dbReference>
<evidence type="ECO:0000256" key="1">
    <source>
        <dbReference type="ARBA" id="ARBA00000085"/>
    </source>
</evidence>
<evidence type="ECO:0000256" key="6">
    <source>
        <dbReference type="ARBA" id="ARBA00022692"/>
    </source>
</evidence>
<dbReference type="InterPro" id="IPR036097">
    <property type="entry name" value="HisK_dim/P_sf"/>
</dbReference>
<dbReference type="CDD" id="cd00082">
    <property type="entry name" value="HisKA"/>
    <property type="match status" value="1"/>
</dbReference>
<keyword evidence="6 11" id="KW-0812">Transmembrane</keyword>
<name>A0A840I7I9_9ACTN</name>
<evidence type="ECO:0000256" key="4">
    <source>
        <dbReference type="ARBA" id="ARBA00022553"/>
    </source>
</evidence>
<comment type="catalytic activity">
    <reaction evidence="1">
        <text>ATP + protein L-histidine = ADP + protein N-phospho-L-histidine.</text>
        <dbReference type="EC" id="2.7.13.3"/>
    </reaction>
</comment>
<dbReference type="GO" id="GO:0000155">
    <property type="term" value="F:phosphorelay sensor kinase activity"/>
    <property type="evidence" value="ECO:0007669"/>
    <property type="project" value="InterPro"/>
</dbReference>
<gene>
    <name evidence="14" type="ORF">BDZ31_000400</name>
</gene>
<dbReference type="PROSITE" id="PS50885">
    <property type="entry name" value="HAMP"/>
    <property type="match status" value="1"/>
</dbReference>
<evidence type="ECO:0000256" key="7">
    <source>
        <dbReference type="ARBA" id="ARBA00022777"/>
    </source>
</evidence>
<dbReference type="InterPro" id="IPR003661">
    <property type="entry name" value="HisK_dim/P_dom"/>
</dbReference>
<dbReference type="SUPFAM" id="SSF55874">
    <property type="entry name" value="ATPase domain of HSP90 chaperone/DNA topoisomerase II/histidine kinase"/>
    <property type="match status" value="1"/>
</dbReference>
<feature type="transmembrane region" description="Helical" evidence="11">
    <location>
        <begin position="195"/>
        <end position="217"/>
    </location>
</feature>
<keyword evidence="5 14" id="KW-0808">Transferase</keyword>
<keyword evidence="7 14" id="KW-0418">Kinase</keyword>